<evidence type="ECO:0000313" key="1">
    <source>
        <dbReference type="EMBL" id="EGT43223.1"/>
    </source>
</evidence>
<protein>
    <submittedName>
        <fullName evidence="1">Uncharacterized protein</fullName>
    </submittedName>
</protein>
<name>G0MT23_CAEBE</name>
<gene>
    <name evidence="1" type="ORF">CAEBREN_23304</name>
</gene>
<reference evidence="2" key="1">
    <citation type="submission" date="2011-07" db="EMBL/GenBank/DDBJ databases">
        <authorList>
            <consortium name="Caenorhabditis brenneri Sequencing and Analysis Consortium"/>
            <person name="Wilson R.K."/>
        </authorList>
    </citation>
    <scope>NUCLEOTIDE SEQUENCE [LARGE SCALE GENOMIC DNA]</scope>
    <source>
        <strain evidence="2">PB2801</strain>
    </source>
</reference>
<proteinExistence type="predicted"/>
<organism evidence="2">
    <name type="scientific">Caenorhabditis brenneri</name>
    <name type="common">Nematode worm</name>
    <dbReference type="NCBI Taxonomy" id="135651"/>
    <lineage>
        <taxon>Eukaryota</taxon>
        <taxon>Metazoa</taxon>
        <taxon>Ecdysozoa</taxon>
        <taxon>Nematoda</taxon>
        <taxon>Chromadorea</taxon>
        <taxon>Rhabditida</taxon>
        <taxon>Rhabditina</taxon>
        <taxon>Rhabditomorpha</taxon>
        <taxon>Rhabditoidea</taxon>
        <taxon>Rhabditidae</taxon>
        <taxon>Peloderinae</taxon>
        <taxon>Caenorhabditis</taxon>
    </lineage>
</organism>
<sequence length="76" mass="8766">MVSATFVRHWFRDKDSERIYIKEQILSHQHASHFCFPAEFFVSSGISMVFPEGHPQGQGKQISGLRTSTLWVLDEV</sequence>
<dbReference type="AlphaFoldDB" id="G0MT23"/>
<dbReference type="Proteomes" id="UP000008068">
    <property type="component" value="Unassembled WGS sequence"/>
</dbReference>
<keyword evidence="2" id="KW-1185">Reference proteome</keyword>
<accession>G0MT23</accession>
<evidence type="ECO:0000313" key="2">
    <source>
        <dbReference type="Proteomes" id="UP000008068"/>
    </source>
</evidence>
<dbReference type="EMBL" id="GL379810">
    <property type="protein sequence ID" value="EGT43223.1"/>
    <property type="molecule type" value="Genomic_DNA"/>
</dbReference>
<dbReference type="InParanoid" id="G0MT23"/>
<dbReference type="HOGENOM" id="CLU_2656652_0_0_1"/>